<evidence type="ECO:0000313" key="2">
    <source>
        <dbReference type="Proteomes" id="UP001156870"/>
    </source>
</evidence>
<proteinExistence type="predicted"/>
<name>A0AA37T9Y5_9GAMM</name>
<accession>A0AA37T9Y5</accession>
<dbReference type="RefSeq" id="WP_232592526.1">
    <property type="nucleotide sequence ID" value="NZ_BSPD01000085.1"/>
</dbReference>
<evidence type="ECO:0000313" key="1">
    <source>
        <dbReference type="EMBL" id="GLS27602.1"/>
    </source>
</evidence>
<comment type="caution">
    <text evidence="1">The sequence shown here is derived from an EMBL/GenBank/DDBJ whole genome shotgun (WGS) entry which is preliminary data.</text>
</comment>
<reference evidence="1 2" key="1">
    <citation type="journal article" date="2014" name="Int. J. Syst. Evol. Microbiol.">
        <title>Complete genome sequence of Corynebacterium casei LMG S-19264T (=DSM 44701T), isolated from a smear-ripened cheese.</title>
        <authorList>
            <consortium name="US DOE Joint Genome Institute (JGI-PGF)"/>
            <person name="Walter F."/>
            <person name="Albersmeier A."/>
            <person name="Kalinowski J."/>
            <person name="Ruckert C."/>
        </authorList>
    </citation>
    <scope>NUCLEOTIDE SEQUENCE [LARGE SCALE GENOMIC DNA]</scope>
    <source>
        <strain evidence="1 2">NBRC 110095</strain>
    </source>
</reference>
<gene>
    <name evidence="1" type="ORF">GCM10007877_33210</name>
</gene>
<dbReference type="AlphaFoldDB" id="A0AA37T9Y5"/>
<dbReference type="EMBL" id="BSPD01000085">
    <property type="protein sequence ID" value="GLS27602.1"/>
    <property type="molecule type" value="Genomic_DNA"/>
</dbReference>
<keyword evidence="2" id="KW-1185">Reference proteome</keyword>
<protein>
    <submittedName>
        <fullName evidence="1">Uncharacterized protein</fullName>
    </submittedName>
</protein>
<organism evidence="1 2">
    <name type="scientific">Marinibactrum halimedae</name>
    <dbReference type="NCBI Taxonomy" id="1444977"/>
    <lineage>
        <taxon>Bacteria</taxon>
        <taxon>Pseudomonadati</taxon>
        <taxon>Pseudomonadota</taxon>
        <taxon>Gammaproteobacteria</taxon>
        <taxon>Cellvibrionales</taxon>
        <taxon>Cellvibrionaceae</taxon>
        <taxon>Marinibactrum</taxon>
    </lineage>
</organism>
<sequence>MKIYAVKPDSKFRFIFPEDSVYDSDEWEFKCNSKAGIIPLHFKAYFNNFEEPIPDIAWIGMSTFAFRKDVAMKLVDILEESGELLPFTVDDEQWYCYNVLSKTDNGIDHEKSKYEIDDGEMRFGLKEPAFILDNLPDTSLFKIKEDNYTMMYCIDNRETEHDVLGNFFCAIAAHGFTGLIFEENGSVFGNYANRQKDELPDDEEFMPDGRRPRRID</sequence>
<dbReference type="Proteomes" id="UP001156870">
    <property type="component" value="Unassembled WGS sequence"/>
</dbReference>